<evidence type="ECO:0000313" key="2">
    <source>
        <dbReference type="EMBL" id="KYF41226.1"/>
    </source>
</evidence>
<feature type="region of interest" description="Disordered" evidence="1">
    <location>
        <begin position="1"/>
        <end position="268"/>
    </location>
</feature>
<gene>
    <name evidence="2" type="ORF">TGARI_209755B</name>
</gene>
<evidence type="ECO:0000313" key="3">
    <source>
        <dbReference type="Proteomes" id="UP000074247"/>
    </source>
</evidence>
<protein>
    <submittedName>
        <fullName evidence="2">Putative tryptophan-rich antigen, related protein</fullName>
    </submittedName>
</protein>
<feature type="compositionally biased region" description="Basic residues" evidence="1">
    <location>
        <begin position="172"/>
        <end position="184"/>
    </location>
</feature>
<comment type="caution">
    <text evidence="2">The sequence shown here is derived from an EMBL/GenBank/DDBJ whole genome shotgun (WGS) entry which is preliminary data.</text>
</comment>
<feature type="compositionally biased region" description="Basic and acidic residues" evidence="1">
    <location>
        <begin position="71"/>
        <end position="103"/>
    </location>
</feature>
<reference evidence="2 3" key="1">
    <citation type="journal article" date="2016" name="Nat. Commun.">
        <title>Local admixture of amplified and diversified secreted pathogenesis determinants shapes mosaic Toxoplasma gondii genomes.</title>
        <authorList>
            <person name="Lorenzi H."/>
            <person name="Khan A."/>
            <person name="Behnke M.S."/>
            <person name="Namasivayam S."/>
            <person name="Swapna L.S."/>
            <person name="Hadjithomas M."/>
            <person name="Karamycheva S."/>
            <person name="Pinney D."/>
            <person name="Brunk B.P."/>
            <person name="Ajioka J.W."/>
            <person name="Ajzenberg D."/>
            <person name="Boothroyd J.C."/>
            <person name="Boyle J.P."/>
            <person name="Darde M.L."/>
            <person name="Diaz-Miranda M.A."/>
            <person name="Dubey J.P."/>
            <person name="Fritz H.M."/>
            <person name="Gennari S.M."/>
            <person name="Gregory B.D."/>
            <person name="Kim K."/>
            <person name="Saeij J.P."/>
            <person name="Su C."/>
            <person name="White M.W."/>
            <person name="Zhu X.Q."/>
            <person name="Howe D.K."/>
            <person name="Rosenthal B.M."/>
            <person name="Grigg M.E."/>
            <person name="Parkinson J."/>
            <person name="Liu L."/>
            <person name="Kissinger J.C."/>
            <person name="Roos D.S."/>
            <person name="Sibley L.D."/>
        </authorList>
    </citation>
    <scope>NUCLEOTIDE SEQUENCE [LARGE SCALE GENOMIC DNA]</scope>
    <source>
        <strain evidence="2 3">ARI</strain>
    </source>
</reference>
<feature type="non-terminal residue" evidence="2">
    <location>
        <position position="1"/>
    </location>
</feature>
<dbReference type="VEuPathDB" id="ToxoDB:TGARI_209755B"/>
<proteinExistence type="predicted"/>
<dbReference type="OrthoDB" id="10650306at2759"/>
<organism evidence="2 3">
    <name type="scientific">Toxoplasma gondii ARI</name>
    <dbReference type="NCBI Taxonomy" id="1074872"/>
    <lineage>
        <taxon>Eukaryota</taxon>
        <taxon>Sar</taxon>
        <taxon>Alveolata</taxon>
        <taxon>Apicomplexa</taxon>
        <taxon>Conoidasida</taxon>
        <taxon>Coccidia</taxon>
        <taxon>Eucoccidiorida</taxon>
        <taxon>Eimeriorina</taxon>
        <taxon>Sarcocystidae</taxon>
        <taxon>Toxoplasma</taxon>
    </lineage>
</organism>
<feature type="compositionally biased region" description="Basic and acidic residues" evidence="1">
    <location>
        <begin position="50"/>
        <end position="64"/>
    </location>
</feature>
<feature type="compositionally biased region" description="Basic and acidic residues" evidence="1">
    <location>
        <begin position="138"/>
        <end position="171"/>
    </location>
</feature>
<dbReference type="EMBL" id="AGQS02005272">
    <property type="protein sequence ID" value="KYF41226.1"/>
    <property type="molecule type" value="Genomic_DNA"/>
</dbReference>
<name>A0A139XR13_TOXGO</name>
<feature type="compositionally biased region" description="Basic and acidic residues" evidence="1">
    <location>
        <begin position="185"/>
        <end position="268"/>
    </location>
</feature>
<evidence type="ECO:0000256" key="1">
    <source>
        <dbReference type="SAM" id="MobiDB-lite"/>
    </source>
</evidence>
<dbReference type="Proteomes" id="UP000074247">
    <property type="component" value="Unassembled WGS sequence"/>
</dbReference>
<sequence>VLPKDEQKAALTQKEVTNPVEPRKAMERPAAGSMEKEKLFARRRGGTCLSKDETKPALTDEKRTKPGGPRTEMERPAAGSMEKEKLVLPGEGERHVLPKDEQKAALTQKEVTNPVEPRKEMERPAAPIEGEKGVVSSEEEKPVSPKEEATRRILPKEGKESLGTRKEEVKPIVRRAKRGRRIAQKGKEKQIAPKEGKKPAVPKEGEERPAEPTEGEERPVGSKEGEERPVVPDVDKEKPVVPEGDKEKPVVPGVDEDHPAPPEQDEEKHATWEKEMIPGVGDKTEASVLDSIENAVQKVLENLLKDAAGELQPAEAEEARLLVADLKAVVDTAEQVRVEGEAFFRASVDLYEAVKNLRDSEEKLRPLTKGELVDVVRQFLATQIFVQDRASAFLRVFERLAELLAAEQMKAVFAMVEEGVSSSERVARVAGELVPMMKKDRERRYGDLVAVTSWFMLRMEHI</sequence>
<accession>A0A139XR13</accession>
<dbReference type="AlphaFoldDB" id="A0A139XR13"/>